<dbReference type="AlphaFoldDB" id="A0A151Z7H2"/>
<proteinExistence type="predicted"/>
<accession>A0A151Z7H2</accession>
<evidence type="ECO:0000313" key="1">
    <source>
        <dbReference type="EMBL" id="KYQ89912.1"/>
    </source>
</evidence>
<protein>
    <submittedName>
        <fullName evidence="1">Uncharacterized protein</fullName>
    </submittedName>
</protein>
<organism evidence="1 2">
    <name type="scientific">Tieghemostelium lacteum</name>
    <name type="common">Slime mold</name>
    <name type="synonym">Dictyostelium lacteum</name>
    <dbReference type="NCBI Taxonomy" id="361077"/>
    <lineage>
        <taxon>Eukaryota</taxon>
        <taxon>Amoebozoa</taxon>
        <taxon>Evosea</taxon>
        <taxon>Eumycetozoa</taxon>
        <taxon>Dictyostelia</taxon>
        <taxon>Dictyosteliales</taxon>
        <taxon>Raperosteliaceae</taxon>
        <taxon>Tieghemostelium</taxon>
    </lineage>
</organism>
<dbReference type="Proteomes" id="UP000076078">
    <property type="component" value="Unassembled WGS sequence"/>
</dbReference>
<comment type="caution">
    <text evidence="1">The sequence shown here is derived from an EMBL/GenBank/DDBJ whole genome shotgun (WGS) entry which is preliminary data.</text>
</comment>
<gene>
    <name evidence="1" type="ORF">DLAC_08479</name>
</gene>
<dbReference type="EMBL" id="LODT01000037">
    <property type="protein sequence ID" value="KYQ89912.1"/>
    <property type="molecule type" value="Genomic_DNA"/>
</dbReference>
<evidence type="ECO:0000313" key="2">
    <source>
        <dbReference type="Proteomes" id="UP000076078"/>
    </source>
</evidence>
<dbReference type="InParanoid" id="A0A151Z7H2"/>
<keyword evidence="2" id="KW-1185">Reference proteome</keyword>
<reference evidence="1 2" key="1">
    <citation type="submission" date="2015-12" db="EMBL/GenBank/DDBJ databases">
        <title>Dictyostelia acquired genes for synthesis and detection of signals that induce cell-type specialization by lateral gene transfer from prokaryotes.</title>
        <authorList>
            <person name="Gloeckner G."/>
            <person name="Schaap P."/>
        </authorList>
    </citation>
    <scope>NUCLEOTIDE SEQUENCE [LARGE SCALE GENOMIC DNA]</scope>
    <source>
        <strain evidence="1 2">TK</strain>
    </source>
</reference>
<name>A0A151Z7H2_TIELA</name>
<sequence>MRKTKGHENQQEHYENILDAVSRNSYLKTLSVFNCLHVAFDKQYLIQFLNGNKTLTYLKMVPYQIIVDDSILYKPITNTTLKYFDHDMFPDDILGQIILNEWIGPSALVNPYSLSNNIPLISKGNHPNINFYYYDGSKDNLNNLFDILKSTYKGIKNVWLYIEENDMVEEVIEILKEYLPWSRSIFKRVLNI</sequence>